<dbReference type="InterPro" id="IPR036822">
    <property type="entry name" value="CutC-like_dom_sf"/>
</dbReference>
<evidence type="ECO:0000256" key="1">
    <source>
        <dbReference type="ARBA" id="ARBA00007768"/>
    </source>
</evidence>
<dbReference type="RefSeq" id="WP_185253700.1">
    <property type="nucleotide sequence ID" value="NZ_JACKXE010000001.1"/>
</dbReference>
<dbReference type="AlphaFoldDB" id="A0A7X0RI97"/>
<dbReference type="Pfam" id="PF03932">
    <property type="entry name" value="CutC"/>
    <property type="match status" value="1"/>
</dbReference>
<dbReference type="SUPFAM" id="SSF110395">
    <property type="entry name" value="CutC-like"/>
    <property type="match status" value="1"/>
</dbReference>
<accession>A0A7X0RI97</accession>
<dbReference type="InterPro" id="IPR005627">
    <property type="entry name" value="CutC-like"/>
</dbReference>
<dbReference type="Proteomes" id="UP000523955">
    <property type="component" value="Unassembled WGS sequence"/>
</dbReference>
<dbReference type="EMBL" id="JACKXE010000001">
    <property type="protein sequence ID" value="MBB6628667.1"/>
    <property type="molecule type" value="Genomic_DNA"/>
</dbReference>
<dbReference type="Gene3D" id="3.20.20.380">
    <property type="entry name" value="Copper homeostasis (CutC) domain"/>
    <property type="match status" value="1"/>
</dbReference>
<organism evidence="3 4">
    <name type="scientific">Nocardioides luti</name>
    <dbReference type="NCBI Taxonomy" id="2761101"/>
    <lineage>
        <taxon>Bacteria</taxon>
        <taxon>Bacillati</taxon>
        <taxon>Actinomycetota</taxon>
        <taxon>Actinomycetes</taxon>
        <taxon>Propionibacteriales</taxon>
        <taxon>Nocardioidaceae</taxon>
        <taxon>Nocardioides</taxon>
    </lineage>
</organism>
<gene>
    <name evidence="3" type="ORF">H5V45_15180</name>
</gene>
<evidence type="ECO:0000313" key="3">
    <source>
        <dbReference type="EMBL" id="MBB6628667.1"/>
    </source>
</evidence>
<sequence length="246" mass="25642">MGEALLEVTVLGPPDVAGALAGGADRLHLLAPGAGEGDVALSPEPTVVSGVCRESDVPVFVLLRLNDSWTTTGGELTRLVGLAEDYLGCGAAGVSFGFLDSNLEVDAEVCLHLADRLPGVPWTFHRAIDSSLEPARAWRTLVDLPGLVAVRSAGSPRGMGVGYDDLLGTASSDPRIAALLMPGGGLVAEHVPWLAQAGVRQFHLGPQVRPSGSYKAYVDASHVRSWRLLVDDAVGRAERTHRASAG</sequence>
<evidence type="ECO:0000256" key="2">
    <source>
        <dbReference type="ARBA" id="ARBA00019014"/>
    </source>
</evidence>
<dbReference type="PANTHER" id="PTHR12598:SF0">
    <property type="entry name" value="COPPER HOMEOSTASIS PROTEIN CUTC HOMOLOG"/>
    <property type="match status" value="1"/>
</dbReference>
<name>A0A7X0RI97_9ACTN</name>
<reference evidence="3 4" key="1">
    <citation type="submission" date="2020-08" db="EMBL/GenBank/DDBJ databases">
        <authorList>
            <person name="Seo M.-J."/>
        </authorList>
    </citation>
    <scope>NUCLEOTIDE SEQUENCE [LARGE SCALE GENOMIC DNA]</scope>
    <source>
        <strain evidence="3 4">KIGAM211</strain>
    </source>
</reference>
<proteinExistence type="inferred from homology"/>
<comment type="caution">
    <text evidence="3">The sequence shown here is derived from an EMBL/GenBank/DDBJ whole genome shotgun (WGS) entry which is preliminary data.</text>
</comment>
<evidence type="ECO:0000313" key="4">
    <source>
        <dbReference type="Proteomes" id="UP000523955"/>
    </source>
</evidence>
<protein>
    <recommendedName>
        <fullName evidence="2">Copper homeostasis protein cutC homolog</fullName>
    </recommendedName>
</protein>
<dbReference type="PANTHER" id="PTHR12598">
    <property type="entry name" value="COPPER HOMEOSTASIS PROTEIN CUTC"/>
    <property type="match status" value="1"/>
</dbReference>
<dbReference type="GO" id="GO:0005507">
    <property type="term" value="F:copper ion binding"/>
    <property type="evidence" value="ECO:0007669"/>
    <property type="project" value="TreeGrafter"/>
</dbReference>
<comment type="similarity">
    <text evidence="1">Belongs to the CutC family.</text>
</comment>
<keyword evidence="4" id="KW-1185">Reference proteome</keyword>